<evidence type="ECO:0000313" key="5">
    <source>
        <dbReference type="Proteomes" id="UP000092154"/>
    </source>
</evidence>
<gene>
    <name evidence="4" type="ORF">K503DRAFT_765137</name>
</gene>
<dbReference type="STRING" id="1314800.A0A1B7NHD5"/>
<keyword evidence="3" id="KW-0812">Transmembrane</keyword>
<name>A0A1B7NHD5_9AGAM</name>
<evidence type="ECO:0000256" key="2">
    <source>
        <dbReference type="ARBA" id="ARBA00035112"/>
    </source>
</evidence>
<dbReference type="EMBL" id="KV448126">
    <property type="protein sequence ID" value="OAX44326.1"/>
    <property type="molecule type" value="Genomic_DNA"/>
</dbReference>
<keyword evidence="5" id="KW-1185">Reference proteome</keyword>
<dbReference type="AlphaFoldDB" id="A0A1B7NHD5"/>
<dbReference type="OrthoDB" id="3687641at2759"/>
<reference evidence="4 5" key="1">
    <citation type="submission" date="2016-06" db="EMBL/GenBank/DDBJ databases">
        <title>Comparative genomics of the ectomycorrhizal sister species Rhizopogon vinicolor and Rhizopogon vesiculosus (Basidiomycota: Boletales) reveals a divergence of the mating type B locus.</title>
        <authorList>
            <consortium name="DOE Joint Genome Institute"/>
            <person name="Mujic A.B."/>
            <person name="Kuo A."/>
            <person name="Tritt A."/>
            <person name="Lipzen A."/>
            <person name="Chen C."/>
            <person name="Johnson J."/>
            <person name="Sharma A."/>
            <person name="Barry K."/>
            <person name="Grigoriev I.V."/>
            <person name="Spatafora J.W."/>
        </authorList>
    </citation>
    <scope>NUCLEOTIDE SEQUENCE [LARGE SCALE GENOMIC DNA]</scope>
    <source>
        <strain evidence="4 5">AM-OR11-026</strain>
    </source>
</reference>
<dbReference type="InParanoid" id="A0A1B7NHD5"/>
<dbReference type="PANTHER" id="PTHR33365">
    <property type="entry name" value="YALI0B05434P"/>
    <property type="match status" value="1"/>
</dbReference>
<feature type="transmembrane region" description="Helical" evidence="3">
    <location>
        <begin position="42"/>
        <end position="65"/>
    </location>
</feature>
<proteinExistence type="inferred from homology"/>
<dbReference type="InterPro" id="IPR021765">
    <property type="entry name" value="UstYa-like"/>
</dbReference>
<evidence type="ECO:0000256" key="1">
    <source>
        <dbReference type="ARBA" id="ARBA00004685"/>
    </source>
</evidence>
<accession>A0A1B7NHD5</accession>
<sequence length="265" mass="30493">MRKEYYSRHPPSHAVNDGYVKILQVDGGTETSLPPELRFLYLWPWISHGVLISITVLFLTLWAMALSMHDAVLYSPANEAIESIGIVRFDLGLTSTSIYRGPPSPEINAAWDRIAGDARPVRMTLDQLLRIREKPSPSMARYRDEDGGAYIATVEVIHQLQCIDKLRRLSWRGKVHNDDASEAFQRSDIDQCIELLRQNIMCHSDVTMITYDWVEGRKDPFPNFNVLHQCRDFEKVLDWVDEHYVFVPPSKMVRLEDNVDLPSPP</sequence>
<comment type="similarity">
    <text evidence="2">Belongs to the ustYa family.</text>
</comment>
<dbReference type="Pfam" id="PF11807">
    <property type="entry name" value="UstYa"/>
    <property type="match status" value="1"/>
</dbReference>
<dbReference type="Proteomes" id="UP000092154">
    <property type="component" value="Unassembled WGS sequence"/>
</dbReference>
<keyword evidence="3" id="KW-1133">Transmembrane helix</keyword>
<protein>
    <submittedName>
        <fullName evidence="4">Uncharacterized protein</fullName>
    </submittedName>
</protein>
<dbReference type="GO" id="GO:0043386">
    <property type="term" value="P:mycotoxin biosynthetic process"/>
    <property type="evidence" value="ECO:0007669"/>
    <property type="project" value="InterPro"/>
</dbReference>
<evidence type="ECO:0000256" key="3">
    <source>
        <dbReference type="SAM" id="Phobius"/>
    </source>
</evidence>
<comment type="pathway">
    <text evidence="1">Mycotoxin biosynthesis.</text>
</comment>
<dbReference type="PANTHER" id="PTHR33365:SF4">
    <property type="entry name" value="CYCLOCHLOROTINE BIOSYNTHESIS PROTEIN O"/>
    <property type="match status" value="1"/>
</dbReference>
<evidence type="ECO:0000313" key="4">
    <source>
        <dbReference type="EMBL" id="OAX44326.1"/>
    </source>
</evidence>
<keyword evidence="3" id="KW-0472">Membrane</keyword>
<organism evidence="4 5">
    <name type="scientific">Rhizopogon vinicolor AM-OR11-026</name>
    <dbReference type="NCBI Taxonomy" id="1314800"/>
    <lineage>
        <taxon>Eukaryota</taxon>
        <taxon>Fungi</taxon>
        <taxon>Dikarya</taxon>
        <taxon>Basidiomycota</taxon>
        <taxon>Agaricomycotina</taxon>
        <taxon>Agaricomycetes</taxon>
        <taxon>Agaricomycetidae</taxon>
        <taxon>Boletales</taxon>
        <taxon>Suillineae</taxon>
        <taxon>Rhizopogonaceae</taxon>
        <taxon>Rhizopogon</taxon>
    </lineage>
</organism>